<sequence>MADRGCQLDMAHALTAHLGAGNLYAALVADLFLIAVLDALVLAAAALPILDRAEDLLAEQAPAFGLERAVVDGFRFCHFTVGPVQHLLRRSHADLDGFQIG</sequence>
<accession>A0A645FAJ4</accession>
<protein>
    <submittedName>
        <fullName evidence="2">Uncharacterized protein</fullName>
    </submittedName>
</protein>
<evidence type="ECO:0000256" key="1">
    <source>
        <dbReference type="SAM" id="Phobius"/>
    </source>
</evidence>
<evidence type="ECO:0000313" key="2">
    <source>
        <dbReference type="EMBL" id="MPN10920.1"/>
    </source>
</evidence>
<name>A0A645FAJ4_9ZZZZ</name>
<dbReference type="EMBL" id="VSSQ01057110">
    <property type="protein sequence ID" value="MPN10920.1"/>
    <property type="molecule type" value="Genomic_DNA"/>
</dbReference>
<keyword evidence="1" id="KW-1133">Transmembrane helix</keyword>
<comment type="caution">
    <text evidence="2">The sequence shown here is derived from an EMBL/GenBank/DDBJ whole genome shotgun (WGS) entry which is preliminary data.</text>
</comment>
<proteinExistence type="predicted"/>
<feature type="transmembrane region" description="Helical" evidence="1">
    <location>
        <begin position="23"/>
        <end position="50"/>
    </location>
</feature>
<gene>
    <name evidence="2" type="ORF">SDC9_158217</name>
</gene>
<keyword evidence="1" id="KW-0812">Transmembrane</keyword>
<organism evidence="2">
    <name type="scientific">bioreactor metagenome</name>
    <dbReference type="NCBI Taxonomy" id="1076179"/>
    <lineage>
        <taxon>unclassified sequences</taxon>
        <taxon>metagenomes</taxon>
        <taxon>ecological metagenomes</taxon>
    </lineage>
</organism>
<reference evidence="2" key="1">
    <citation type="submission" date="2019-08" db="EMBL/GenBank/DDBJ databases">
        <authorList>
            <person name="Kucharzyk K."/>
            <person name="Murdoch R.W."/>
            <person name="Higgins S."/>
            <person name="Loffler F."/>
        </authorList>
    </citation>
    <scope>NUCLEOTIDE SEQUENCE</scope>
</reference>
<dbReference type="AlphaFoldDB" id="A0A645FAJ4"/>
<keyword evidence="1" id="KW-0472">Membrane</keyword>